<sequence>MESSSKGEDEVGGYNSSNVKKAKLQSTLAALLDDPILSDVPKKPTLSDVDTLISLEMGSAMRISVQKLDGTSFDVALMNSATVKDLKLAIKKKLIEMEQSKMGHRHISWKKVWANFALSYHNQKLLDDNSALQDSGIRNNSQVSVLFLCILCPMSCQRILKGILSGESTDSFMALTSVLKHSIVLLDLMILLVLDFSIGCSSRHKVLGGFARFFSSERLIAWVTHQIHDIFSIFLDQKHVYSKTKIDKGIENWAQQIYWDFYYEKQGWPKIRWLMIAQKFSNETSEGSVEESITALLRALDRARALFDSWKPGEASDAIHHDVQSVGAFDDVRMNGSETGKTECVAVKAPLSNGSADVENNAAERTGDESLQSRNSNCLQAESVQDVQIQTNDCDHQILDHRNLEDRTQVPLTAAVDRSLDPLNTSVVSKSDQESPSLKRKVPVSSAVEENVSTEPDSEAPKMLTDKSASSSKVELGAISSSNVAAIAEEIVFRICFAK</sequence>
<keyword evidence="2" id="KW-1185">Reference proteome</keyword>
<comment type="caution">
    <text evidence="1">The sequence shown here is derived from an EMBL/GenBank/DDBJ whole genome shotgun (WGS) entry which is preliminary data.</text>
</comment>
<reference evidence="1 2" key="1">
    <citation type="journal article" date="2024" name="Plant Biotechnol. J.">
        <title>Genome and CRISPR/Cas9 system of a widespread forest tree (Populus alba) in the world.</title>
        <authorList>
            <person name="Liu Y.J."/>
            <person name="Jiang P.F."/>
            <person name="Han X.M."/>
            <person name="Li X.Y."/>
            <person name="Wang H.M."/>
            <person name="Wang Y.J."/>
            <person name="Wang X.X."/>
            <person name="Zeng Q.Y."/>
        </authorList>
    </citation>
    <scope>NUCLEOTIDE SEQUENCE [LARGE SCALE GENOMIC DNA]</scope>
    <source>
        <strain evidence="2">cv. PAL-ZL1</strain>
    </source>
</reference>
<protein>
    <submittedName>
        <fullName evidence="1">Uncharacterized protein</fullName>
    </submittedName>
</protein>
<dbReference type="Proteomes" id="UP000309997">
    <property type="component" value="Unassembled WGS sequence"/>
</dbReference>
<proteinExistence type="predicted"/>
<evidence type="ECO:0000313" key="2">
    <source>
        <dbReference type="Proteomes" id="UP000309997"/>
    </source>
</evidence>
<organism evidence="1 2">
    <name type="scientific">Populus alba</name>
    <name type="common">White poplar</name>
    <dbReference type="NCBI Taxonomy" id="43335"/>
    <lineage>
        <taxon>Eukaryota</taxon>
        <taxon>Viridiplantae</taxon>
        <taxon>Streptophyta</taxon>
        <taxon>Embryophyta</taxon>
        <taxon>Tracheophyta</taxon>
        <taxon>Spermatophyta</taxon>
        <taxon>Magnoliopsida</taxon>
        <taxon>eudicotyledons</taxon>
        <taxon>Gunneridae</taxon>
        <taxon>Pentapetalae</taxon>
        <taxon>rosids</taxon>
        <taxon>fabids</taxon>
        <taxon>Malpighiales</taxon>
        <taxon>Salicaceae</taxon>
        <taxon>Saliceae</taxon>
        <taxon>Populus</taxon>
    </lineage>
</organism>
<evidence type="ECO:0000313" key="1">
    <source>
        <dbReference type="EMBL" id="KAL3603271.1"/>
    </source>
</evidence>
<name>A0ACC4CPI5_POPAL</name>
<accession>A0ACC4CPI5</accession>
<gene>
    <name evidence="1" type="ORF">D5086_004130</name>
</gene>
<dbReference type="EMBL" id="RCHU02000002">
    <property type="protein sequence ID" value="KAL3603271.1"/>
    <property type="molecule type" value="Genomic_DNA"/>
</dbReference>